<sequence>MAFPPYFGPWGAPIAENTQQASFNWNRGYDPFVGAGLRRSAPAENGYTEYNPILRQWEQNGIKMPRHWRPKHYFTRPSDGKRPGFLGRLKDVAQGEGADVFITTSGDKRTLMRDRPQRYDWAGWGLNPWELWERQTLDPDWRLQDQMLISEAPWSVGVAPRGGNRYNFRSRLFEDDGKLARQPRSRVWMDARWAPGVGRRSQFPECVKDMAGDWYTNFAKVSPFAGYWPGGRPYS</sequence>
<proteinExistence type="predicted"/>
<dbReference type="InParanoid" id="A0A1V8TH37"/>
<evidence type="ECO:0000313" key="2">
    <source>
        <dbReference type="Proteomes" id="UP000192596"/>
    </source>
</evidence>
<evidence type="ECO:0000313" key="1">
    <source>
        <dbReference type="EMBL" id="OQO10670.1"/>
    </source>
</evidence>
<keyword evidence="2" id="KW-1185">Reference proteome</keyword>
<dbReference type="EMBL" id="NAJO01000008">
    <property type="protein sequence ID" value="OQO10670.1"/>
    <property type="molecule type" value="Genomic_DNA"/>
</dbReference>
<protein>
    <submittedName>
        <fullName evidence="1">Uncharacterized protein</fullName>
    </submittedName>
</protein>
<accession>A0A1V8TH37</accession>
<comment type="caution">
    <text evidence="1">The sequence shown here is derived from an EMBL/GenBank/DDBJ whole genome shotgun (WGS) entry which is preliminary data.</text>
</comment>
<gene>
    <name evidence="1" type="ORF">B0A48_03968</name>
</gene>
<dbReference type="OrthoDB" id="5331170at2759"/>
<dbReference type="Proteomes" id="UP000192596">
    <property type="component" value="Unassembled WGS sequence"/>
</dbReference>
<name>A0A1V8TH37_9PEZI</name>
<reference evidence="2" key="1">
    <citation type="submission" date="2017-03" db="EMBL/GenBank/DDBJ databases">
        <title>Genomes of endolithic fungi from Antarctica.</title>
        <authorList>
            <person name="Coleine C."/>
            <person name="Masonjones S."/>
            <person name="Stajich J.E."/>
        </authorList>
    </citation>
    <scope>NUCLEOTIDE SEQUENCE [LARGE SCALE GENOMIC DNA]</scope>
    <source>
        <strain evidence="2">CCFEE 5527</strain>
    </source>
</reference>
<organism evidence="1 2">
    <name type="scientific">Cryoendolithus antarcticus</name>
    <dbReference type="NCBI Taxonomy" id="1507870"/>
    <lineage>
        <taxon>Eukaryota</taxon>
        <taxon>Fungi</taxon>
        <taxon>Dikarya</taxon>
        <taxon>Ascomycota</taxon>
        <taxon>Pezizomycotina</taxon>
        <taxon>Dothideomycetes</taxon>
        <taxon>Dothideomycetidae</taxon>
        <taxon>Cladosporiales</taxon>
        <taxon>Cladosporiaceae</taxon>
        <taxon>Cryoendolithus</taxon>
    </lineage>
</organism>
<dbReference type="AlphaFoldDB" id="A0A1V8TH37"/>